<proteinExistence type="predicted"/>
<dbReference type="EMBL" id="KV878337">
    <property type="protein sequence ID" value="OJJ50304.1"/>
    <property type="molecule type" value="Genomic_DNA"/>
</dbReference>
<dbReference type="AlphaFoldDB" id="A0A1L9ST65"/>
<accession>A0A1L9ST65</accession>
<evidence type="ECO:0000313" key="2">
    <source>
        <dbReference type="Proteomes" id="UP000184188"/>
    </source>
</evidence>
<dbReference type="RefSeq" id="XP_022584814.1">
    <property type="nucleotide sequence ID" value="XM_022723387.1"/>
</dbReference>
<protein>
    <recommendedName>
        <fullName evidence="3">Isochorismatase-like domain-containing protein</fullName>
    </recommendedName>
</protein>
<gene>
    <name evidence="1" type="ORF">ASPZODRAFT_13390</name>
</gene>
<evidence type="ECO:0000313" key="1">
    <source>
        <dbReference type="EMBL" id="OJJ50304.1"/>
    </source>
</evidence>
<dbReference type="GeneID" id="34609852"/>
<reference evidence="2" key="1">
    <citation type="journal article" date="2017" name="Genome Biol.">
        <title>Comparative genomics reveals high biological diversity and specific adaptations in the industrially and medically important fungal genus Aspergillus.</title>
        <authorList>
            <person name="de Vries R.P."/>
            <person name="Riley R."/>
            <person name="Wiebenga A."/>
            <person name="Aguilar-Osorio G."/>
            <person name="Amillis S."/>
            <person name="Uchima C.A."/>
            <person name="Anderluh G."/>
            <person name="Asadollahi M."/>
            <person name="Askin M."/>
            <person name="Barry K."/>
            <person name="Battaglia E."/>
            <person name="Bayram O."/>
            <person name="Benocci T."/>
            <person name="Braus-Stromeyer S.A."/>
            <person name="Caldana C."/>
            <person name="Canovas D."/>
            <person name="Cerqueira G.C."/>
            <person name="Chen F."/>
            <person name="Chen W."/>
            <person name="Choi C."/>
            <person name="Clum A."/>
            <person name="Dos Santos R.A."/>
            <person name="Damasio A.R."/>
            <person name="Diallinas G."/>
            <person name="Emri T."/>
            <person name="Fekete E."/>
            <person name="Flipphi M."/>
            <person name="Freyberg S."/>
            <person name="Gallo A."/>
            <person name="Gournas C."/>
            <person name="Habgood R."/>
            <person name="Hainaut M."/>
            <person name="Harispe M.L."/>
            <person name="Henrissat B."/>
            <person name="Hilden K.S."/>
            <person name="Hope R."/>
            <person name="Hossain A."/>
            <person name="Karabika E."/>
            <person name="Karaffa L."/>
            <person name="Karanyi Z."/>
            <person name="Krasevec N."/>
            <person name="Kuo A."/>
            <person name="Kusch H."/>
            <person name="LaButti K."/>
            <person name="Lagendijk E.L."/>
            <person name="Lapidus A."/>
            <person name="Levasseur A."/>
            <person name="Lindquist E."/>
            <person name="Lipzen A."/>
            <person name="Logrieco A.F."/>
            <person name="MacCabe A."/>
            <person name="Maekelae M.R."/>
            <person name="Malavazi I."/>
            <person name="Melin P."/>
            <person name="Meyer V."/>
            <person name="Mielnichuk N."/>
            <person name="Miskei M."/>
            <person name="Molnar A.P."/>
            <person name="Mule G."/>
            <person name="Ngan C.Y."/>
            <person name="Orejas M."/>
            <person name="Orosz E."/>
            <person name="Ouedraogo J.P."/>
            <person name="Overkamp K.M."/>
            <person name="Park H.-S."/>
            <person name="Perrone G."/>
            <person name="Piumi F."/>
            <person name="Punt P.J."/>
            <person name="Ram A.F."/>
            <person name="Ramon A."/>
            <person name="Rauscher S."/>
            <person name="Record E."/>
            <person name="Riano-Pachon D.M."/>
            <person name="Robert V."/>
            <person name="Roehrig J."/>
            <person name="Ruller R."/>
            <person name="Salamov A."/>
            <person name="Salih N.S."/>
            <person name="Samson R.A."/>
            <person name="Sandor E."/>
            <person name="Sanguinetti M."/>
            <person name="Schuetze T."/>
            <person name="Sepcic K."/>
            <person name="Shelest E."/>
            <person name="Sherlock G."/>
            <person name="Sophianopoulou V."/>
            <person name="Squina F.M."/>
            <person name="Sun H."/>
            <person name="Susca A."/>
            <person name="Todd R.B."/>
            <person name="Tsang A."/>
            <person name="Unkles S.E."/>
            <person name="van de Wiele N."/>
            <person name="van Rossen-Uffink D."/>
            <person name="Oliveira J.V."/>
            <person name="Vesth T.C."/>
            <person name="Visser J."/>
            <person name="Yu J.-H."/>
            <person name="Zhou M."/>
            <person name="Andersen M.R."/>
            <person name="Archer D.B."/>
            <person name="Baker S.E."/>
            <person name="Benoit I."/>
            <person name="Brakhage A.A."/>
            <person name="Braus G.H."/>
            <person name="Fischer R."/>
            <person name="Frisvad J.C."/>
            <person name="Goldman G.H."/>
            <person name="Houbraken J."/>
            <person name="Oakley B."/>
            <person name="Pocsi I."/>
            <person name="Scazzocchio C."/>
            <person name="Seiboth B."/>
            <person name="vanKuyk P.A."/>
            <person name="Wortman J."/>
            <person name="Dyer P.S."/>
            <person name="Grigoriev I.V."/>
        </authorList>
    </citation>
    <scope>NUCLEOTIDE SEQUENCE [LARGE SCALE GENOMIC DNA]</scope>
    <source>
        <strain evidence="2">CBS 506.65</strain>
    </source>
</reference>
<dbReference type="Proteomes" id="UP000184188">
    <property type="component" value="Unassembled WGS sequence"/>
</dbReference>
<sequence length="139" mass="15404">MHPLITRNYIFQDNWIRILHIRGLMLQKTRYYAGTPNGLEEILQTQGIDTVVIVSGPIQRLVFARTSGVVITTAQRLFDLNYQVYVIANNTIEPGDGATVDNNVINDGILQGVFPKMPLNVITIEQAIDALSGSSATVY</sequence>
<evidence type="ECO:0008006" key="3">
    <source>
        <dbReference type="Google" id="ProtNLM"/>
    </source>
</evidence>
<dbReference type="SUPFAM" id="SSF52499">
    <property type="entry name" value="Isochorismatase-like hydrolases"/>
    <property type="match status" value="1"/>
</dbReference>
<keyword evidence="2" id="KW-1185">Reference proteome</keyword>
<dbReference type="InterPro" id="IPR036380">
    <property type="entry name" value="Isochorismatase-like_sf"/>
</dbReference>
<dbReference type="Gene3D" id="3.40.50.850">
    <property type="entry name" value="Isochorismatase-like"/>
    <property type="match status" value="1"/>
</dbReference>
<dbReference type="OrthoDB" id="1739143at2759"/>
<dbReference type="VEuPathDB" id="FungiDB:ASPZODRAFT_13390"/>
<organism evidence="1 2">
    <name type="scientific">Penicilliopsis zonata CBS 506.65</name>
    <dbReference type="NCBI Taxonomy" id="1073090"/>
    <lineage>
        <taxon>Eukaryota</taxon>
        <taxon>Fungi</taxon>
        <taxon>Dikarya</taxon>
        <taxon>Ascomycota</taxon>
        <taxon>Pezizomycotina</taxon>
        <taxon>Eurotiomycetes</taxon>
        <taxon>Eurotiomycetidae</taxon>
        <taxon>Eurotiales</taxon>
        <taxon>Aspergillaceae</taxon>
        <taxon>Penicilliopsis</taxon>
    </lineage>
</organism>
<name>A0A1L9ST65_9EURO</name>